<dbReference type="GO" id="GO:0005886">
    <property type="term" value="C:plasma membrane"/>
    <property type="evidence" value="ECO:0007669"/>
    <property type="project" value="TreeGrafter"/>
</dbReference>
<dbReference type="PANTHER" id="PTHR11040">
    <property type="entry name" value="ZINC/IRON TRANSPORTER"/>
    <property type="match status" value="1"/>
</dbReference>
<feature type="transmembrane region" description="Helical" evidence="6">
    <location>
        <begin position="320"/>
        <end position="344"/>
    </location>
</feature>
<feature type="compositionally biased region" description="Basic residues" evidence="5">
    <location>
        <begin position="135"/>
        <end position="157"/>
    </location>
</feature>
<keyword evidence="2 6" id="KW-0812">Transmembrane</keyword>
<dbReference type="InterPro" id="IPR003689">
    <property type="entry name" value="ZIP"/>
</dbReference>
<dbReference type="AlphaFoldDB" id="A0A3R7M080"/>
<comment type="subcellular location">
    <subcellularLocation>
        <location evidence="1">Membrane</location>
        <topology evidence="1">Multi-pass membrane protein</topology>
    </subcellularLocation>
</comment>
<feature type="transmembrane region" description="Helical" evidence="6">
    <location>
        <begin position="419"/>
        <end position="441"/>
    </location>
</feature>
<dbReference type="Proteomes" id="UP000283509">
    <property type="component" value="Unassembled WGS sequence"/>
</dbReference>
<dbReference type="OrthoDB" id="448280at2759"/>
<comment type="caution">
    <text evidence="7">The sequence shown here is derived from an EMBL/GenBank/DDBJ whole genome shotgun (WGS) entry which is preliminary data.</text>
</comment>
<evidence type="ECO:0000313" key="8">
    <source>
        <dbReference type="Proteomes" id="UP000283509"/>
    </source>
</evidence>
<evidence type="ECO:0000256" key="4">
    <source>
        <dbReference type="ARBA" id="ARBA00023136"/>
    </source>
</evidence>
<organism evidence="7 8">
    <name type="scientific">Penaeus vannamei</name>
    <name type="common">Whiteleg shrimp</name>
    <name type="synonym">Litopenaeus vannamei</name>
    <dbReference type="NCBI Taxonomy" id="6689"/>
    <lineage>
        <taxon>Eukaryota</taxon>
        <taxon>Metazoa</taxon>
        <taxon>Ecdysozoa</taxon>
        <taxon>Arthropoda</taxon>
        <taxon>Crustacea</taxon>
        <taxon>Multicrustacea</taxon>
        <taxon>Malacostraca</taxon>
        <taxon>Eumalacostraca</taxon>
        <taxon>Eucarida</taxon>
        <taxon>Decapoda</taxon>
        <taxon>Dendrobranchiata</taxon>
        <taxon>Penaeoidea</taxon>
        <taxon>Penaeidae</taxon>
        <taxon>Penaeus</taxon>
    </lineage>
</organism>
<dbReference type="Pfam" id="PF02535">
    <property type="entry name" value="Zip"/>
    <property type="match status" value="1"/>
</dbReference>
<sequence>MELLTTKIIALTLMGVLSLFFGLLPLRLKKYIHHASKKRERIVSCLLCFGGGVLLATVFTHMLPETRENFANAFASNVLTVGADYPLAELVICAGFFLVYFVEEFVHKIFFRRDHHHGRKMTKLAAAIEGENGHSHHHHHHHHHPHSHHHHHAHSHAHTNGTSPTDVQPVKPDSLQNGKKTQDPGRCAVYSITGAVDSSRGVGAGGGGGDVSSKTRWAESGVDNPVFAGDIDAVTWNPELKDSITNGTQVVPVTTSSSSAVPEAVAHGGHGHGHSHLSIGKLGSKGLASNLRSLLVILALSFHSVFEGLAVGLQEREVDVWYLFGAICAHKLVIAFCMGLELLVAGTVVGLMVVYMVVFALVSPLGIAIGIIVTENITSNDGGHLVAVTILQGLAGGTILYVTFFEVLERERNHGGGRLMKLLFIVLGFGAMAAVEAGFGLCCRSASAGRSTAGERGGRRSPPAVAVIQGLAEESQNGKLGSEQRVASDLNM</sequence>
<protein>
    <submittedName>
        <fullName evidence="7">Putative zinc transporter ZIP1</fullName>
    </submittedName>
</protein>
<evidence type="ECO:0000313" key="7">
    <source>
        <dbReference type="EMBL" id="ROT69355.1"/>
    </source>
</evidence>
<feature type="transmembrane region" description="Helical" evidence="6">
    <location>
        <begin position="42"/>
        <end position="63"/>
    </location>
</feature>
<accession>A0A3R7M080</accession>
<reference evidence="7 8" key="2">
    <citation type="submission" date="2019-01" db="EMBL/GenBank/DDBJ databases">
        <title>The decoding of complex shrimp genome reveals the adaptation for benthos swimmer, frequently molting mechanism and breeding impact on genome.</title>
        <authorList>
            <person name="Sun Y."/>
            <person name="Gao Y."/>
            <person name="Yu Y."/>
        </authorList>
    </citation>
    <scope>NUCLEOTIDE SEQUENCE [LARGE SCALE GENOMIC DNA]</scope>
    <source>
        <tissue evidence="7">Muscle</tissue>
    </source>
</reference>
<reference evidence="7 8" key="1">
    <citation type="submission" date="2018-04" db="EMBL/GenBank/DDBJ databases">
        <authorList>
            <person name="Zhang X."/>
            <person name="Yuan J."/>
            <person name="Li F."/>
            <person name="Xiang J."/>
        </authorList>
    </citation>
    <scope>NUCLEOTIDE SEQUENCE [LARGE SCALE GENOMIC DNA]</scope>
    <source>
        <tissue evidence="7">Muscle</tissue>
    </source>
</reference>
<gene>
    <name evidence="7" type="ORF">C7M84_012439</name>
</gene>
<evidence type="ECO:0000256" key="3">
    <source>
        <dbReference type="ARBA" id="ARBA00022989"/>
    </source>
</evidence>
<evidence type="ECO:0000256" key="2">
    <source>
        <dbReference type="ARBA" id="ARBA00022692"/>
    </source>
</evidence>
<feature type="transmembrane region" description="Helical" evidence="6">
    <location>
        <begin position="83"/>
        <end position="102"/>
    </location>
</feature>
<proteinExistence type="predicted"/>
<keyword evidence="4 6" id="KW-0472">Membrane</keyword>
<evidence type="ECO:0000256" key="5">
    <source>
        <dbReference type="SAM" id="MobiDB-lite"/>
    </source>
</evidence>
<dbReference type="PANTHER" id="PTHR11040:SF203">
    <property type="entry name" value="FI18611P1-RELATED"/>
    <property type="match status" value="1"/>
</dbReference>
<keyword evidence="3 6" id="KW-1133">Transmembrane helix</keyword>
<feature type="transmembrane region" description="Helical" evidence="6">
    <location>
        <begin position="351"/>
        <end position="373"/>
    </location>
</feature>
<keyword evidence="8" id="KW-1185">Reference proteome</keyword>
<feature type="transmembrane region" description="Helical" evidence="6">
    <location>
        <begin position="294"/>
        <end position="314"/>
    </location>
</feature>
<feature type="transmembrane region" description="Helical" evidence="6">
    <location>
        <begin position="6"/>
        <end position="26"/>
    </location>
</feature>
<dbReference type="EMBL" id="QCYY01002569">
    <property type="protein sequence ID" value="ROT69355.1"/>
    <property type="molecule type" value="Genomic_DNA"/>
</dbReference>
<feature type="region of interest" description="Disordered" evidence="5">
    <location>
        <begin position="132"/>
        <end position="186"/>
    </location>
</feature>
<dbReference type="GO" id="GO:0005385">
    <property type="term" value="F:zinc ion transmembrane transporter activity"/>
    <property type="evidence" value="ECO:0007669"/>
    <property type="project" value="TreeGrafter"/>
</dbReference>
<evidence type="ECO:0000256" key="6">
    <source>
        <dbReference type="SAM" id="Phobius"/>
    </source>
</evidence>
<feature type="transmembrane region" description="Helical" evidence="6">
    <location>
        <begin position="385"/>
        <end position="407"/>
    </location>
</feature>
<evidence type="ECO:0000256" key="1">
    <source>
        <dbReference type="ARBA" id="ARBA00004141"/>
    </source>
</evidence>
<name>A0A3R7M080_PENVA</name>